<evidence type="ECO:0000256" key="11">
    <source>
        <dbReference type="PIRSR" id="PIRSR002583-1"/>
    </source>
</evidence>
<feature type="region of interest" description="A; substrate-binding" evidence="10">
    <location>
        <begin position="1"/>
        <end position="338"/>
    </location>
</feature>
<dbReference type="PIRSF" id="PIRSF002583">
    <property type="entry name" value="Hsp90"/>
    <property type="match status" value="1"/>
</dbReference>
<evidence type="ECO:0000256" key="3">
    <source>
        <dbReference type="ARBA" id="ARBA00022490"/>
    </source>
</evidence>
<evidence type="ECO:0000256" key="7">
    <source>
        <dbReference type="ARBA" id="ARBA00023186"/>
    </source>
</evidence>
<evidence type="ECO:0000313" key="14">
    <source>
        <dbReference type="Proteomes" id="UP000295293"/>
    </source>
</evidence>
<evidence type="ECO:0000256" key="5">
    <source>
        <dbReference type="ARBA" id="ARBA00022840"/>
    </source>
</evidence>
<dbReference type="FunFam" id="3.30.565.10:FF:000009">
    <property type="entry name" value="Molecular chaperone HtpG"/>
    <property type="match status" value="1"/>
</dbReference>
<accession>A0A4R6Z2C2</accession>
<feature type="domain" description="Histidine kinase/HSP90-like ATPase" evidence="12">
    <location>
        <begin position="30"/>
        <end position="186"/>
    </location>
</feature>
<dbReference type="Pfam" id="PF00183">
    <property type="entry name" value="HSP90"/>
    <property type="match status" value="1"/>
</dbReference>
<dbReference type="GO" id="GO:0005737">
    <property type="term" value="C:cytoplasm"/>
    <property type="evidence" value="ECO:0007669"/>
    <property type="project" value="UniProtKB-SubCell"/>
</dbReference>
<dbReference type="SMART" id="SM00387">
    <property type="entry name" value="HATPase_c"/>
    <property type="match status" value="1"/>
</dbReference>
<dbReference type="RefSeq" id="WP_133818090.1">
    <property type="nucleotide sequence ID" value="NZ_SNZH01000004.1"/>
</dbReference>
<evidence type="ECO:0000256" key="6">
    <source>
        <dbReference type="ARBA" id="ARBA00023016"/>
    </source>
</evidence>
<dbReference type="GO" id="GO:0051082">
    <property type="term" value="F:unfolded protein binding"/>
    <property type="evidence" value="ECO:0007669"/>
    <property type="project" value="UniProtKB-UniRule"/>
</dbReference>
<comment type="caution">
    <text evidence="13">The sequence shown here is derived from an EMBL/GenBank/DDBJ whole genome shotgun (WGS) entry which is preliminary data.</text>
</comment>
<feature type="binding site" evidence="11">
    <location>
        <begin position="125"/>
        <end position="130"/>
    </location>
    <ligand>
        <name>ATP</name>
        <dbReference type="ChEBI" id="CHEBI:30616"/>
    </ligand>
</feature>
<feature type="binding site" evidence="11">
    <location>
        <position position="96"/>
    </location>
    <ligand>
        <name>ATP</name>
        <dbReference type="ChEBI" id="CHEBI:30616"/>
    </ligand>
</feature>
<dbReference type="OrthoDB" id="9802640at2"/>
<feature type="binding site" evidence="11">
    <location>
        <begin position="103"/>
        <end position="104"/>
    </location>
    <ligand>
        <name>ATP</name>
        <dbReference type="ChEBI" id="CHEBI:30616"/>
    </ligand>
</feature>
<feature type="binding site" evidence="11">
    <location>
        <position position="41"/>
    </location>
    <ligand>
        <name>ATP</name>
        <dbReference type="ChEBI" id="CHEBI:30616"/>
    </ligand>
</feature>
<evidence type="ECO:0000313" key="13">
    <source>
        <dbReference type="EMBL" id="TDR45722.1"/>
    </source>
</evidence>
<dbReference type="Gene3D" id="3.30.230.80">
    <property type="match status" value="1"/>
</dbReference>
<feature type="binding site" evidence="11">
    <location>
        <position position="88"/>
    </location>
    <ligand>
        <name>ATP</name>
        <dbReference type="ChEBI" id="CHEBI:30616"/>
    </ligand>
</feature>
<dbReference type="PRINTS" id="PR00775">
    <property type="entry name" value="HEATSHOCK90"/>
</dbReference>
<gene>
    <name evidence="10" type="primary">htpG</name>
    <name evidence="13" type="ORF">DFR29_104150</name>
</gene>
<dbReference type="GO" id="GO:0005524">
    <property type="term" value="F:ATP binding"/>
    <property type="evidence" value="ECO:0007669"/>
    <property type="project" value="UniProtKB-UniRule"/>
</dbReference>
<evidence type="ECO:0000256" key="9">
    <source>
        <dbReference type="ARBA" id="ARBA00070675"/>
    </source>
</evidence>
<comment type="subunit">
    <text evidence="10">Homodimer.</text>
</comment>
<keyword evidence="3 10" id="KW-0963">Cytoplasm</keyword>
<organism evidence="13 14">
    <name type="scientific">Tahibacter aquaticus</name>
    <dbReference type="NCBI Taxonomy" id="520092"/>
    <lineage>
        <taxon>Bacteria</taxon>
        <taxon>Pseudomonadati</taxon>
        <taxon>Pseudomonadota</taxon>
        <taxon>Gammaproteobacteria</taxon>
        <taxon>Lysobacterales</taxon>
        <taxon>Rhodanobacteraceae</taxon>
        <taxon>Tahibacter</taxon>
    </lineage>
</organism>
<feature type="binding site" evidence="11">
    <location>
        <position position="338"/>
    </location>
    <ligand>
        <name>ATP</name>
        <dbReference type="ChEBI" id="CHEBI:30616"/>
    </ligand>
</feature>
<dbReference type="NCBIfam" id="NF003555">
    <property type="entry name" value="PRK05218.1"/>
    <property type="match status" value="1"/>
</dbReference>
<evidence type="ECO:0000256" key="2">
    <source>
        <dbReference type="ARBA" id="ARBA00008239"/>
    </source>
</evidence>
<dbReference type="PROSITE" id="PS00298">
    <property type="entry name" value="HSP90"/>
    <property type="match status" value="1"/>
</dbReference>
<dbReference type="InterPro" id="IPR001404">
    <property type="entry name" value="Hsp90_fam"/>
</dbReference>
<dbReference type="SUPFAM" id="SSF54211">
    <property type="entry name" value="Ribosomal protein S5 domain 2-like"/>
    <property type="match status" value="1"/>
</dbReference>
<dbReference type="Proteomes" id="UP000295293">
    <property type="component" value="Unassembled WGS sequence"/>
</dbReference>
<dbReference type="InterPro" id="IPR037196">
    <property type="entry name" value="HSP90_C"/>
</dbReference>
<sequence length="628" mass="70239">MTETTAPQTRKFEAEVAQVLHLVTHSLYSHKEIFLRELISNASDACDKLRFEALANPALTEGDAELRIDISFDAEARTLTLRDNGIGMSQDEVIENIGTIARSGTRKFLESLSGDARKDTQLIGQFGVGFYSAFIVADKVTLITRRAGNAPGEGVRWESDGSGEYTLEAIEAPRGSSVILHLKQDETEFLSAWKLRDLISKYSDHIAFPIRLPVQKDGKSTDEFETVNHAAALWTRPKSELKDEDYQGFYKSLSHDFNDAASWTHNRVEGSQSYTLLLYLPAKPPLDAMFNGRDERKGLKLYIRRVFIMDASEQLLPAYLRFMRGVVDSDDLPLNVSREILQDNRLVAQIRAACTKRSLDLLEKLANDDKEKFQAFIDNFGNVLKEGIAEDTANRERIAKLLRFASTASEGQARTVSLDDYIGRMTVGQEAIYYISADGYGAAKGSPQIEALRARNVEVLLMFDRIDEWMLGYLHEYAGKKLRNVAKGDLELDKLGDGGDKQAREEAEKAAEPVLAKLKELLSERVRDVRVSQRLTDSPSCLVLDEYDMASHMQRLMREAGHEMPASKPILEINPQHALVKRIEGEADAARAAEFSLLLFEQAQLMDGAQLDDPAGFVRRINALLAGV</sequence>
<keyword evidence="7 10" id="KW-0143">Chaperone</keyword>
<comment type="function">
    <text evidence="8 10">Molecular chaperone. Has ATPase activity.</text>
</comment>
<dbReference type="SUPFAM" id="SSF110942">
    <property type="entry name" value="HSP90 C-terminal domain"/>
    <property type="match status" value="1"/>
</dbReference>
<dbReference type="InterPro" id="IPR020568">
    <property type="entry name" value="Ribosomal_Su5_D2-typ_SF"/>
</dbReference>
<dbReference type="AlphaFoldDB" id="A0A4R6Z2C2"/>
<comment type="caution">
    <text evidence="10">Lacks conserved residue(s) required for the propagation of feature annotation.</text>
</comment>
<proteinExistence type="inferred from homology"/>
<evidence type="ECO:0000256" key="4">
    <source>
        <dbReference type="ARBA" id="ARBA00022741"/>
    </source>
</evidence>
<dbReference type="InterPro" id="IPR003594">
    <property type="entry name" value="HATPase_dom"/>
</dbReference>
<dbReference type="FunFam" id="3.30.230.80:FF:000002">
    <property type="entry name" value="Molecular chaperone HtpG"/>
    <property type="match status" value="1"/>
</dbReference>
<feature type="binding site" evidence="11">
    <location>
        <position position="83"/>
    </location>
    <ligand>
        <name>ATP</name>
        <dbReference type="ChEBI" id="CHEBI:30616"/>
    </ligand>
</feature>
<evidence type="ECO:0000256" key="10">
    <source>
        <dbReference type="HAMAP-Rule" id="MF_00505"/>
    </source>
</evidence>
<comment type="subcellular location">
    <subcellularLocation>
        <location evidence="1 10">Cytoplasm</location>
    </subcellularLocation>
</comment>
<feature type="binding site" evidence="11">
    <location>
        <position position="37"/>
    </location>
    <ligand>
        <name>ATP</name>
        <dbReference type="ChEBI" id="CHEBI:30616"/>
    </ligand>
</feature>
<dbReference type="InterPro" id="IPR036890">
    <property type="entry name" value="HATPase_C_sf"/>
</dbReference>
<reference evidence="13 14" key="1">
    <citation type="submission" date="2019-03" db="EMBL/GenBank/DDBJ databases">
        <title>Genomic Encyclopedia of Type Strains, Phase IV (KMG-IV): sequencing the most valuable type-strain genomes for metagenomic binning, comparative biology and taxonomic classification.</title>
        <authorList>
            <person name="Goeker M."/>
        </authorList>
    </citation>
    <scope>NUCLEOTIDE SEQUENCE [LARGE SCALE GENOMIC DNA]</scope>
    <source>
        <strain evidence="13 14">DSM 21667</strain>
    </source>
</reference>
<feature type="region of interest" description="C" evidence="10">
    <location>
        <begin position="556"/>
        <end position="628"/>
    </location>
</feature>
<dbReference type="GO" id="GO:0016887">
    <property type="term" value="F:ATP hydrolysis activity"/>
    <property type="evidence" value="ECO:0007669"/>
    <property type="project" value="InterPro"/>
</dbReference>
<protein>
    <recommendedName>
        <fullName evidence="9 10">Chaperone protein HtpG</fullName>
    </recommendedName>
    <alternativeName>
        <fullName evidence="10">Heat shock protein HtpG</fullName>
    </alternativeName>
    <alternativeName>
        <fullName evidence="10">High temperature protein G</fullName>
    </alternativeName>
</protein>
<comment type="similarity">
    <text evidence="2 10">Belongs to the heat shock protein 90 family.</text>
</comment>
<dbReference type="CDD" id="cd16927">
    <property type="entry name" value="HATPase_Hsp90-like"/>
    <property type="match status" value="1"/>
</dbReference>
<evidence type="ECO:0000256" key="1">
    <source>
        <dbReference type="ARBA" id="ARBA00004496"/>
    </source>
</evidence>
<dbReference type="InterPro" id="IPR020575">
    <property type="entry name" value="Hsp90_N"/>
</dbReference>
<keyword evidence="5 10" id="KW-0067">ATP-binding</keyword>
<evidence type="ECO:0000259" key="12">
    <source>
        <dbReference type="SMART" id="SM00387"/>
    </source>
</evidence>
<dbReference type="EMBL" id="SNZH01000004">
    <property type="protein sequence ID" value="TDR45722.1"/>
    <property type="molecule type" value="Genomic_DNA"/>
</dbReference>
<dbReference type="PANTHER" id="PTHR11528">
    <property type="entry name" value="HEAT SHOCK PROTEIN 90 FAMILY MEMBER"/>
    <property type="match status" value="1"/>
</dbReference>
<name>A0A4R6Z2C2_9GAMM</name>
<keyword evidence="4 10" id="KW-0547">Nucleotide-binding</keyword>
<evidence type="ECO:0000256" key="8">
    <source>
        <dbReference type="ARBA" id="ARBA00058590"/>
    </source>
</evidence>
<keyword evidence="14" id="KW-1185">Reference proteome</keyword>
<dbReference type="HAMAP" id="MF_00505">
    <property type="entry name" value="HSP90"/>
    <property type="match status" value="1"/>
</dbReference>
<dbReference type="Pfam" id="PF13589">
    <property type="entry name" value="HATPase_c_3"/>
    <property type="match status" value="1"/>
</dbReference>
<dbReference type="Gene3D" id="3.40.50.11260">
    <property type="match status" value="1"/>
</dbReference>
<dbReference type="SUPFAM" id="SSF55874">
    <property type="entry name" value="ATPase domain of HSP90 chaperone/DNA topoisomerase II/histidine kinase"/>
    <property type="match status" value="1"/>
</dbReference>
<dbReference type="GO" id="GO:0140662">
    <property type="term" value="F:ATP-dependent protein folding chaperone"/>
    <property type="evidence" value="ECO:0007669"/>
    <property type="project" value="InterPro"/>
</dbReference>
<dbReference type="InterPro" id="IPR019805">
    <property type="entry name" value="Heat_shock_protein_90_CS"/>
</dbReference>
<dbReference type="Gene3D" id="3.30.565.10">
    <property type="entry name" value="Histidine kinase-like ATPase, C-terminal domain"/>
    <property type="match status" value="1"/>
</dbReference>
<keyword evidence="6 10" id="KW-0346">Stress response</keyword>
<dbReference type="Gene3D" id="1.20.120.790">
    <property type="entry name" value="Heat shock protein 90, C-terminal domain"/>
    <property type="match status" value="1"/>
</dbReference>